<protein>
    <submittedName>
        <fullName evidence="3">TIGR00282 family metallophosphoesterase</fullName>
    </submittedName>
</protein>
<dbReference type="GO" id="GO:0004113">
    <property type="term" value="F:2',3'-cyclic-nucleotide 3'-phosphodiesterase activity"/>
    <property type="evidence" value="ECO:0007669"/>
    <property type="project" value="TreeGrafter"/>
</dbReference>
<evidence type="ECO:0000313" key="3">
    <source>
        <dbReference type="EMBL" id="NIR74175.1"/>
    </source>
</evidence>
<feature type="binding site" evidence="2">
    <location>
        <position position="39"/>
    </location>
    <ligand>
        <name>Fe cation</name>
        <dbReference type="ChEBI" id="CHEBI:24875"/>
        <label>2</label>
    </ligand>
</feature>
<feature type="binding site" evidence="2">
    <location>
        <position position="150"/>
    </location>
    <ligand>
        <name>Fe cation</name>
        <dbReference type="ChEBI" id="CHEBI:24875"/>
        <label>2</label>
    </ligand>
</feature>
<dbReference type="InterPro" id="IPR005235">
    <property type="entry name" value="YmdB-like"/>
</dbReference>
<feature type="binding site" evidence="2">
    <location>
        <position position="177"/>
    </location>
    <ligand>
        <name>Fe cation</name>
        <dbReference type="ChEBI" id="CHEBI:24875"/>
        <label>1</label>
    </ligand>
</feature>
<proteinExistence type="predicted"/>
<feature type="active site" description="Proton donor" evidence="1">
    <location>
        <position position="68"/>
    </location>
</feature>
<evidence type="ECO:0000313" key="4">
    <source>
        <dbReference type="Proteomes" id="UP000702544"/>
    </source>
</evidence>
<dbReference type="EMBL" id="JAACAK010000028">
    <property type="protein sequence ID" value="NIR74175.1"/>
    <property type="molecule type" value="Genomic_DNA"/>
</dbReference>
<dbReference type="Gene3D" id="3.60.21.10">
    <property type="match status" value="1"/>
</dbReference>
<dbReference type="GO" id="GO:0046872">
    <property type="term" value="F:metal ion binding"/>
    <property type="evidence" value="ECO:0007669"/>
    <property type="project" value="UniProtKB-KW"/>
</dbReference>
<dbReference type="NCBIfam" id="TIGR00282">
    <property type="entry name" value="TIGR00282 family metallophosphoesterase"/>
    <property type="match status" value="1"/>
</dbReference>
<feature type="binding site" evidence="2">
    <location>
        <position position="175"/>
    </location>
    <ligand>
        <name>Fe cation</name>
        <dbReference type="ChEBI" id="CHEBI:24875"/>
        <label>2</label>
    </ligand>
</feature>
<dbReference type="CDD" id="cd07382">
    <property type="entry name" value="MPP_DR1281"/>
    <property type="match status" value="1"/>
</dbReference>
<accession>A0AAE5CB98</accession>
<dbReference type="PANTHER" id="PTHR36303:SF1">
    <property type="entry name" value="2',3'-CYCLIC-NUCLEOTIDE 2'-PHOSPHODIESTERASE"/>
    <property type="match status" value="1"/>
</dbReference>
<evidence type="ECO:0000256" key="2">
    <source>
        <dbReference type="PIRSR" id="PIRSR004789-51"/>
    </source>
</evidence>
<evidence type="ECO:0000256" key="1">
    <source>
        <dbReference type="PIRSR" id="PIRSR004789-50"/>
    </source>
</evidence>
<dbReference type="InterPro" id="IPR029052">
    <property type="entry name" value="Metallo-depent_PP-like"/>
</dbReference>
<dbReference type="Pfam" id="PF13277">
    <property type="entry name" value="YmdB"/>
    <property type="match status" value="1"/>
</dbReference>
<feature type="binding site" evidence="2">
    <location>
        <position position="8"/>
    </location>
    <ligand>
        <name>Fe cation</name>
        <dbReference type="ChEBI" id="CHEBI:24875"/>
        <label>1</label>
    </ligand>
</feature>
<gene>
    <name evidence="3" type="ORF">GWO12_03545</name>
</gene>
<feature type="binding site" evidence="2">
    <location>
        <position position="67"/>
    </location>
    <ligand>
        <name>Fe cation</name>
        <dbReference type="ChEBI" id="CHEBI:24875"/>
        <label>2</label>
    </ligand>
</feature>
<dbReference type="PIRSF" id="PIRSF004789">
    <property type="entry name" value="DR1281"/>
    <property type="match status" value="1"/>
</dbReference>
<dbReference type="SUPFAM" id="SSF56300">
    <property type="entry name" value="Metallo-dependent phosphatases"/>
    <property type="match status" value="1"/>
</dbReference>
<comment type="caution">
    <text evidence="3">The sequence shown here is derived from an EMBL/GenBank/DDBJ whole genome shotgun (WGS) entry which is preliminary data.</text>
</comment>
<dbReference type="PANTHER" id="PTHR36303">
    <property type="entry name" value="2',3'-CYCLIC-NUCLEOTIDE 2'-PHOSPHODIESTERASE"/>
    <property type="match status" value="1"/>
</dbReference>
<feature type="binding site" evidence="2">
    <location>
        <position position="39"/>
    </location>
    <ligand>
        <name>Fe cation</name>
        <dbReference type="ChEBI" id="CHEBI:24875"/>
        <label>1</label>
    </ligand>
</feature>
<reference evidence="3 4" key="1">
    <citation type="submission" date="2020-01" db="EMBL/GenBank/DDBJ databases">
        <title>Genomes assembled from Gulf of Kutch pelagic sediment metagenomes.</title>
        <authorList>
            <person name="Chandrashekar M."/>
            <person name="Mahajan M.S."/>
            <person name="Dave K.J."/>
            <person name="Vatsa P."/>
            <person name="Nathani N.M."/>
        </authorList>
    </citation>
    <scope>NUCLEOTIDE SEQUENCE [LARGE SCALE GENOMIC DNA]</scope>
    <source>
        <strain evidence="3">KS3-K002</strain>
    </source>
</reference>
<sequence>MRVLFIADIVGKPGRQVTHALLPRLRNERAVDVVIANGENLAGGYGVTPGLVAGLFEDGVDVITSGNHIWDRREGLEVLEKEPRVLRPANYPAGNPGSGHAVIPVHDTQLAVLNLQGRVFMTSIDDPFRTGRALVDELRAETNNIVIDFHAEATAEKLAFAHFIDGLVSAVVGTHTHVPTADARVLSGGTAYVTDLGMTGSHAGVIGMRPQQAVQRQILGRRIRLEMASGELRLQGAIVDIDVASGHATAIERIDLAYEEEG</sequence>
<keyword evidence="2" id="KW-0479">Metal-binding</keyword>
<name>A0AAE5CB98_9BACT</name>
<feature type="binding site" evidence="2">
    <location>
        <position position="40"/>
    </location>
    <ligand>
        <name>Fe cation</name>
        <dbReference type="ChEBI" id="CHEBI:24875"/>
        <label>1</label>
    </ligand>
</feature>
<dbReference type="Proteomes" id="UP000702544">
    <property type="component" value="Unassembled WGS sequence"/>
</dbReference>
<dbReference type="AlphaFoldDB" id="A0AAE5CB98"/>
<organism evidence="3 4">
    <name type="scientific">Candidatus Kutchimonas denitrificans</name>
    <dbReference type="NCBI Taxonomy" id="3056748"/>
    <lineage>
        <taxon>Bacteria</taxon>
        <taxon>Pseudomonadati</taxon>
        <taxon>Gemmatimonadota</taxon>
        <taxon>Gemmatimonadia</taxon>
        <taxon>Candidatus Palauibacterales</taxon>
        <taxon>Candidatus Palauibacteraceae</taxon>
        <taxon>Candidatus Kutchimonas</taxon>
    </lineage>
</organism>